<dbReference type="Pfam" id="PF01131">
    <property type="entry name" value="Topoisom_bac"/>
    <property type="match status" value="1"/>
</dbReference>
<dbReference type="AlphaFoldDB" id="A0A285TY21"/>
<name>A0A285TY21_9PROT</name>
<reference evidence="4 5" key="1">
    <citation type="submission" date="2017-08" db="EMBL/GenBank/DDBJ databases">
        <authorList>
            <person name="de Groot N.N."/>
        </authorList>
    </citation>
    <scope>NUCLEOTIDE SEQUENCE [LARGE SCALE GENOMIC DNA]</scope>
    <source>
        <strain evidence="4 5">USBA 78</strain>
    </source>
</reference>
<dbReference type="InterPro" id="IPR000380">
    <property type="entry name" value="Topo_IA"/>
</dbReference>
<dbReference type="SMART" id="SM00493">
    <property type="entry name" value="TOPRIM"/>
    <property type="match status" value="1"/>
</dbReference>
<accession>A0A285TY21</accession>
<dbReference type="InterPro" id="IPR013497">
    <property type="entry name" value="Topo_IA_cen"/>
</dbReference>
<dbReference type="Pfam" id="PF01751">
    <property type="entry name" value="Toprim"/>
    <property type="match status" value="1"/>
</dbReference>
<evidence type="ECO:0000256" key="1">
    <source>
        <dbReference type="ARBA" id="ARBA00023235"/>
    </source>
</evidence>
<dbReference type="InterPro" id="IPR006171">
    <property type="entry name" value="TOPRIM_dom"/>
</dbReference>
<evidence type="ECO:0000313" key="5">
    <source>
        <dbReference type="Proteomes" id="UP000219068"/>
    </source>
</evidence>
<dbReference type="PROSITE" id="PS52039">
    <property type="entry name" value="TOPO_IA_2"/>
    <property type="match status" value="1"/>
</dbReference>
<dbReference type="PANTHER" id="PTHR42785:SF1">
    <property type="entry name" value="DNA TOPOISOMERASE"/>
    <property type="match status" value="1"/>
</dbReference>
<dbReference type="Gene3D" id="2.70.20.10">
    <property type="entry name" value="Topoisomerase I, domain 3"/>
    <property type="match status" value="1"/>
</dbReference>
<dbReference type="GO" id="GO:0006265">
    <property type="term" value="P:DNA topological change"/>
    <property type="evidence" value="ECO:0007669"/>
    <property type="project" value="InterPro"/>
</dbReference>
<dbReference type="InterPro" id="IPR013826">
    <property type="entry name" value="Topo_IA_cen_sub3"/>
</dbReference>
<evidence type="ECO:0000259" key="3">
    <source>
        <dbReference type="PROSITE" id="PS52039"/>
    </source>
</evidence>
<dbReference type="Gene3D" id="1.10.460.10">
    <property type="entry name" value="Topoisomerase I, domain 2"/>
    <property type="match status" value="2"/>
</dbReference>
<dbReference type="InterPro" id="IPR023405">
    <property type="entry name" value="Topo_IA_core_domain"/>
</dbReference>
<evidence type="ECO:0000313" key="4">
    <source>
        <dbReference type="EMBL" id="SOC30444.1"/>
    </source>
</evidence>
<dbReference type="GO" id="GO:0003917">
    <property type="term" value="F:DNA topoisomerase type I (single strand cut, ATP-independent) activity"/>
    <property type="evidence" value="ECO:0007669"/>
    <property type="project" value="InterPro"/>
</dbReference>
<dbReference type="PROSITE" id="PS50880">
    <property type="entry name" value="TOPRIM"/>
    <property type="match status" value="1"/>
</dbReference>
<feature type="domain" description="Toprim" evidence="2">
    <location>
        <begin position="2"/>
        <end position="117"/>
    </location>
</feature>
<protein>
    <submittedName>
        <fullName evidence="4">DNA topoisomerase-1</fullName>
    </submittedName>
</protein>
<dbReference type="Proteomes" id="UP000219068">
    <property type="component" value="Unassembled WGS sequence"/>
</dbReference>
<organism evidence="4 5">
    <name type="scientific">Thalassospira xiamenensis</name>
    <dbReference type="NCBI Taxonomy" id="220697"/>
    <lineage>
        <taxon>Bacteria</taxon>
        <taxon>Pseudomonadati</taxon>
        <taxon>Pseudomonadota</taxon>
        <taxon>Alphaproteobacteria</taxon>
        <taxon>Rhodospirillales</taxon>
        <taxon>Thalassospiraceae</taxon>
        <taxon>Thalassospira</taxon>
    </lineage>
</organism>
<dbReference type="InterPro" id="IPR013824">
    <property type="entry name" value="Topo_IA_cen_sub1"/>
</dbReference>
<proteinExistence type="predicted"/>
<sequence>MSELWIIEAPGKARTLEGILARLGLDAAVQATKGHLLQMPESLGTLGIDKDFHEYARAPQDLDLYKRIRTMARSASKVIIATDADSEGDVIAWDVAEAIADIQPHPVRVRLKGMDDESIQEALGAATEVLKADAIPGRTRAIIDRMIGATFSKPGVTVGRVATAMLGVVITEKPTVWRLNLSAPAKDGGRPWLTNVDVKPPMSLSDARKLEKTAFPALSMKSSDHAVSQPAHMGDIIVRASEELDMRPSETARALQRSYEAGKMSYPRSGSRGMSPIAARKLKKILQKSGYKFNEESVAGKPESDVHDAPYPIGNVDVTNNPARLGEDEGVRGLVARDLIKTGQKHVKETADSSKIRNHLLSEGFSPEVAQMIASLNWHREQGPRYPGQVSWSESRLEKRNQDAVLMESIMKAGLGRPSTWPNHIESFLKRNLVDDDFKLTEKGKSWLRQSPRELINPKLSVAIENACENATANLDVSGREPWEVLAQKIVTALPGNIQAPLVGSVENVQSRPRTDFRHMVEAGIDFDSLTVHNAFAYTPD</sequence>
<dbReference type="CDD" id="cd01028">
    <property type="entry name" value="TOPRIM_TopoIA"/>
    <property type="match status" value="1"/>
</dbReference>
<keyword evidence="1 4" id="KW-0413">Isomerase</keyword>
<dbReference type="InterPro" id="IPR013825">
    <property type="entry name" value="Topo_IA_cen_sub2"/>
</dbReference>
<dbReference type="PRINTS" id="PR00417">
    <property type="entry name" value="PRTPISMRASEI"/>
</dbReference>
<dbReference type="RefSeq" id="WP_097053605.1">
    <property type="nucleotide sequence ID" value="NZ_OBMM01000009.1"/>
</dbReference>
<dbReference type="Gene3D" id="3.40.50.140">
    <property type="match status" value="1"/>
</dbReference>
<gene>
    <name evidence="4" type="ORF">SAMN05428964_10946</name>
</gene>
<feature type="domain" description="Topo IA-type catalytic" evidence="3">
    <location>
        <begin position="130"/>
        <end position="531"/>
    </location>
</feature>
<dbReference type="GO" id="GO:0003677">
    <property type="term" value="F:DNA binding"/>
    <property type="evidence" value="ECO:0007669"/>
    <property type="project" value="InterPro"/>
</dbReference>
<dbReference type="PANTHER" id="PTHR42785">
    <property type="entry name" value="DNA TOPOISOMERASE, TYPE IA, CORE"/>
    <property type="match status" value="1"/>
</dbReference>
<evidence type="ECO:0000259" key="2">
    <source>
        <dbReference type="PROSITE" id="PS50880"/>
    </source>
</evidence>
<dbReference type="Gene3D" id="1.10.290.10">
    <property type="entry name" value="Topoisomerase I, domain 4"/>
    <property type="match status" value="1"/>
</dbReference>
<dbReference type="SUPFAM" id="SSF56712">
    <property type="entry name" value="Prokaryotic type I DNA topoisomerase"/>
    <property type="match status" value="1"/>
</dbReference>
<dbReference type="EMBL" id="OBMM01000009">
    <property type="protein sequence ID" value="SOC30444.1"/>
    <property type="molecule type" value="Genomic_DNA"/>
</dbReference>